<proteinExistence type="inferred from homology"/>
<sequence>MSRRSLLAAVPGIALAGSVATAPSARACGAGTKSGPRTICYVEVNSNELANAGRYSLARSGAPLFDVAVIFAANINYDGRAAYLYCNPQVQSTLDNAATQIRPLQQRGIKVLLSVLGNHQGAGVCNFPTEQAASAFAEQLAAIVDRYGLDGIDFDDEYADYGVGGTGQPNASSFVQLITALRRAMPEKLISFYYYGPAASRTTYNGVQAGPSIDLCGNAIYGTYSVPNVPGIGKAALSPAAVKLSETPSLTAASFATRTVSDGYGLFLTYDLRGGDQSAYLSSFSGPLYGESAVYSG</sequence>
<dbReference type="EMBL" id="JABENB010000001">
    <property type="protein sequence ID" value="NNG38969.1"/>
    <property type="molecule type" value="Genomic_DNA"/>
</dbReference>
<dbReference type="PROSITE" id="PS51910">
    <property type="entry name" value="GH18_2"/>
    <property type="match status" value="1"/>
</dbReference>
<protein>
    <submittedName>
        <fullName evidence="7">Chitinase</fullName>
    </submittedName>
</protein>
<dbReference type="InterPro" id="IPR001579">
    <property type="entry name" value="Glyco_hydro_18_chit_AS"/>
</dbReference>
<dbReference type="InterPro" id="IPR054861">
    <property type="entry name" value="Endoglyc_H"/>
</dbReference>
<dbReference type="InterPro" id="IPR001223">
    <property type="entry name" value="Glyco_hydro18_cat"/>
</dbReference>
<keyword evidence="5" id="KW-0732">Signal</keyword>
<dbReference type="GO" id="GO:0005975">
    <property type="term" value="P:carbohydrate metabolic process"/>
    <property type="evidence" value="ECO:0007669"/>
    <property type="project" value="InterPro"/>
</dbReference>
<feature type="domain" description="GH18" evidence="6">
    <location>
        <begin position="36"/>
        <end position="291"/>
    </location>
</feature>
<evidence type="ECO:0000256" key="5">
    <source>
        <dbReference type="SAM" id="SignalP"/>
    </source>
</evidence>
<dbReference type="NCBIfam" id="NF045482">
    <property type="entry name" value="Endoglyc_H"/>
    <property type="match status" value="1"/>
</dbReference>
<dbReference type="SUPFAM" id="SSF51445">
    <property type="entry name" value="(Trans)glycosidases"/>
    <property type="match status" value="1"/>
</dbReference>
<dbReference type="InterPro" id="IPR006311">
    <property type="entry name" value="TAT_signal"/>
</dbReference>
<reference evidence="7 8" key="1">
    <citation type="submission" date="2020-05" db="EMBL/GenBank/DDBJ databases">
        <title>Flexivirga sp. ID2601S isolated from air conditioner.</title>
        <authorList>
            <person name="Kim D.H."/>
        </authorList>
    </citation>
    <scope>NUCLEOTIDE SEQUENCE [LARGE SCALE GENOMIC DNA]</scope>
    <source>
        <strain evidence="7 8">ID2601S</strain>
    </source>
</reference>
<keyword evidence="1 3" id="KW-0378">Hydrolase</keyword>
<dbReference type="InterPro" id="IPR017853">
    <property type="entry name" value="GH"/>
</dbReference>
<comment type="similarity">
    <text evidence="4">Belongs to the glycosyl hydrolase 18 family.</text>
</comment>
<evidence type="ECO:0000256" key="1">
    <source>
        <dbReference type="ARBA" id="ARBA00022801"/>
    </source>
</evidence>
<accession>A0A849AEW1</accession>
<dbReference type="Gene3D" id="3.20.20.80">
    <property type="entry name" value="Glycosidases"/>
    <property type="match status" value="1"/>
</dbReference>
<name>A0A849AEW1_9MICO</name>
<dbReference type="PROSITE" id="PS01095">
    <property type="entry name" value="GH18_1"/>
    <property type="match status" value="1"/>
</dbReference>
<dbReference type="AlphaFoldDB" id="A0A849AEW1"/>
<keyword evidence="2 3" id="KW-0326">Glycosidase</keyword>
<organism evidence="7 8">
    <name type="scientific">Flexivirga aerilata</name>
    <dbReference type="NCBI Taxonomy" id="1656889"/>
    <lineage>
        <taxon>Bacteria</taxon>
        <taxon>Bacillati</taxon>
        <taxon>Actinomycetota</taxon>
        <taxon>Actinomycetes</taxon>
        <taxon>Micrococcales</taxon>
        <taxon>Dermacoccaceae</taxon>
        <taxon>Flexivirga</taxon>
    </lineage>
</organism>
<feature type="signal peptide" evidence="5">
    <location>
        <begin position="1"/>
        <end position="16"/>
    </location>
</feature>
<keyword evidence="8" id="KW-1185">Reference proteome</keyword>
<evidence type="ECO:0000256" key="4">
    <source>
        <dbReference type="RuleBase" id="RU004453"/>
    </source>
</evidence>
<evidence type="ECO:0000313" key="7">
    <source>
        <dbReference type="EMBL" id="NNG38969.1"/>
    </source>
</evidence>
<evidence type="ECO:0000259" key="6">
    <source>
        <dbReference type="PROSITE" id="PS51910"/>
    </source>
</evidence>
<evidence type="ECO:0000313" key="8">
    <source>
        <dbReference type="Proteomes" id="UP000557772"/>
    </source>
</evidence>
<dbReference type="PROSITE" id="PS51318">
    <property type="entry name" value="TAT"/>
    <property type="match status" value="1"/>
</dbReference>
<dbReference type="Pfam" id="PF00704">
    <property type="entry name" value="Glyco_hydro_18"/>
    <property type="match status" value="1"/>
</dbReference>
<dbReference type="Proteomes" id="UP000557772">
    <property type="component" value="Unassembled WGS sequence"/>
</dbReference>
<dbReference type="CDD" id="cd06542">
    <property type="entry name" value="GH18_EndoS-like"/>
    <property type="match status" value="1"/>
</dbReference>
<evidence type="ECO:0000256" key="2">
    <source>
        <dbReference type="ARBA" id="ARBA00023295"/>
    </source>
</evidence>
<dbReference type="GO" id="GO:0004553">
    <property type="term" value="F:hydrolase activity, hydrolyzing O-glycosyl compounds"/>
    <property type="evidence" value="ECO:0007669"/>
    <property type="project" value="InterPro"/>
</dbReference>
<evidence type="ECO:0000256" key="3">
    <source>
        <dbReference type="RuleBase" id="RU000489"/>
    </source>
</evidence>
<comment type="caution">
    <text evidence="7">The sequence shown here is derived from an EMBL/GenBank/DDBJ whole genome shotgun (WGS) entry which is preliminary data.</text>
</comment>
<gene>
    <name evidence="7" type="ORF">HJ588_06750</name>
</gene>
<feature type="chain" id="PRO_5038384136" evidence="5">
    <location>
        <begin position="17"/>
        <end position="297"/>
    </location>
</feature>